<dbReference type="Gene3D" id="1.10.4080.10">
    <property type="entry name" value="ADP-ribosylation/Crystallin J1"/>
    <property type="match status" value="1"/>
</dbReference>
<feature type="binding site" evidence="1">
    <location>
        <position position="56"/>
    </location>
    <ligand>
        <name>Mg(2+)</name>
        <dbReference type="ChEBI" id="CHEBI:18420"/>
        <label>1</label>
    </ligand>
</feature>
<accession>A0AAW4PRK3</accession>
<feature type="binding site" evidence="1">
    <location>
        <position position="55"/>
    </location>
    <ligand>
        <name>Mg(2+)</name>
        <dbReference type="ChEBI" id="CHEBI:18420"/>
        <label>1</label>
    </ligand>
</feature>
<dbReference type="GO" id="GO:0046872">
    <property type="term" value="F:metal ion binding"/>
    <property type="evidence" value="ECO:0007669"/>
    <property type="project" value="UniProtKB-KW"/>
</dbReference>
<sequence length="306" mass="31742">MDEQTARGVVVGLACGDALGRPVEGWSADRIRRRHGTVDAMLGDGAHGLPAGAVTDDTEMARCLARSLTERDGWDPDDAADRFVAWFRDDPTGIGGMTYRVLSRVAAGEDWERAARDVWERSPEGRNAGNGSLMRCAPVGIAFADDPPRLVDVSMASSRLTHWDPRCTHACAALNLAIAAAAAGDPPVETARDHLLEHTTDPPDTVLGALSDAADADRDPGTLPVSGYVVDTLEAGLGHALAADSFREAVVSAVNNGGDADTVGAVAGAVAGARFGVDEIPAAWLDALEGSETLSRLAVGLTAVDG</sequence>
<dbReference type="EMBL" id="RKLR01000003">
    <property type="protein sequence ID" value="MBX0323628.1"/>
    <property type="molecule type" value="Genomic_DNA"/>
</dbReference>
<dbReference type="InterPro" id="IPR005502">
    <property type="entry name" value="Ribosyl_crysJ1"/>
</dbReference>
<evidence type="ECO:0000313" key="2">
    <source>
        <dbReference type="EMBL" id="MBX0323628.1"/>
    </source>
</evidence>
<dbReference type="Pfam" id="PF03747">
    <property type="entry name" value="ADP_ribosyl_GH"/>
    <property type="match status" value="1"/>
</dbReference>
<feature type="binding site" evidence="1">
    <location>
        <position position="57"/>
    </location>
    <ligand>
        <name>Mg(2+)</name>
        <dbReference type="ChEBI" id="CHEBI:18420"/>
        <label>1</label>
    </ligand>
</feature>
<comment type="caution">
    <text evidence="2">The sequence shown here is derived from an EMBL/GenBank/DDBJ whole genome shotgun (WGS) entry which is preliminary data.</text>
</comment>
<evidence type="ECO:0000256" key="1">
    <source>
        <dbReference type="PIRSR" id="PIRSR605502-1"/>
    </source>
</evidence>
<gene>
    <name evidence="2" type="ORF">EGH21_11375</name>
</gene>
<reference evidence="2 3" key="1">
    <citation type="submission" date="2021-06" db="EMBL/GenBank/DDBJ databases">
        <title>Halomicroarcula sp. a new haloarchaeum isolated from saline soil.</title>
        <authorList>
            <person name="Duran-Viseras A."/>
            <person name="Sanchez-Porro C."/>
            <person name="Ventosa A."/>
        </authorList>
    </citation>
    <scope>NUCLEOTIDE SEQUENCE [LARGE SCALE GENOMIC DNA]</scope>
    <source>
        <strain evidence="2 3">F13</strain>
    </source>
</reference>
<organism evidence="2 3">
    <name type="scientific">Haloarcula rubra</name>
    <dbReference type="NCBI Taxonomy" id="2487747"/>
    <lineage>
        <taxon>Archaea</taxon>
        <taxon>Methanobacteriati</taxon>
        <taxon>Methanobacteriota</taxon>
        <taxon>Stenosarchaea group</taxon>
        <taxon>Halobacteria</taxon>
        <taxon>Halobacteriales</taxon>
        <taxon>Haloarculaceae</taxon>
        <taxon>Haloarcula</taxon>
    </lineage>
</organism>
<dbReference type="PANTHER" id="PTHR16222:SF12">
    <property type="entry name" value="ADP-RIBOSYLGLYCOHYDROLASE-RELATED"/>
    <property type="match status" value="1"/>
</dbReference>
<evidence type="ECO:0000313" key="3">
    <source>
        <dbReference type="Proteomes" id="UP001430377"/>
    </source>
</evidence>
<keyword evidence="3" id="KW-1185">Reference proteome</keyword>
<dbReference type="AlphaFoldDB" id="A0AAW4PRK3"/>
<name>A0AAW4PRK3_9EURY</name>
<dbReference type="InterPro" id="IPR036705">
    <property type="entry name" value="Ribosyl_crysJ1_sf"/>
</dbReference>
<protein>
    <submittedName>
        <fullName evidence="2">ADP-ribosylglycohydrolase family protein</fullName>
    </submittedName>
</protein>
<dbReference type="InterPro" id="IPR050792">
    <property type="entry name" value="ADP-ribosylglycohydrolase"/>
</dbReference>
<proteinExistence type="predicted"/>
<comment type="cofactor">
    <cofactor evidence="1">
        <name>Mg(2+)</name>
        <dbReference type="ChEBI" id="CHEBI:18420"/>
    </cofactor>
    <text evidence="1">Binds 2 magnesium ions per subunit.</text>
</comment>
<keyword evidence="1" id="KW-0479">Metal-binding</keyword>
<keyword evidence="1" id="KW-0460">Magnesium</keyword>
<dbReference type="RefSeq" id="WP_220618584.1">
    <property type="nucleotide sequence ID" value="NZ_RKLR01000003.1"/>
</dbReference>
<dbReference type="SUPFAM" id="SSF101478">
    <property type="entry name" value="ADP-ribosylglycohydrolase"/>
    <property type="match status" value="1"/>
</dbReference>
<dbReference type="Proteomes" id="UP001430377">
    <property type="component" value="Unassembled WGS sequence"/>
</dbReference>
<feature type="binding site" evidence="1">
    <location>
        <position position="262"/>
    </location>
    <ligand>
        <name>Mg(2+)</name>
        <dbReference type="ChEBI" id="CHEBI:18420"/>
        <label>1</label>
    </ligand>
</feature>
<feature type="binding site" evidence="1">
    <location>
        <position position="259"/>
    </location>
    <ligand>
        <name>Mg(2+)</name>
        <dbReference type="ChEBI" id="CHEBI:18420"/>
        <label>1</label>
    </ligand>
</feature>
<feature type="binding site" evidence="1">
    <location>
        <position position="261"/>
    </location>
    <ligand>
        <name>Mg(2+)</name>
        <dbReference type="ChEBI" id="CHEBI:18420"/>
        <label>1</label>
    </ligand>
</feature>
<dbReference type="PANTHER" id="PTHR16222">
    <property type="entry name" value="ADP-RIBOSYLGLYCOHYDROLASE"/>
    <property type="match status" value="1"/>
</dbReference>